<evidence type="ECO:0000313" key="3">
    <source>
        <dbReference type="Proteomes" id="UP001153069"/>
    </source>
</evidence>
<sequence>MIDEKLAPAEFERLFALSLSDYNSQIPTWLRSVDPIDVREGVDALLNQLKAANKKSKKLEGVLSSNGISIPIDIPYVVAKQKVIEIQQRIMGGDVDEKTYFQLCADLEKYSTAMTASDEYHEELRQKEREWEEQHRTENRDALIKLRRHMPVNIRFLSEDALIKQHKLPPKIARKFKRTDVLSLIRKAPENVAKMHPGILEGLKTGGLTLTERRALYEHLRTVGPKWLKAKDDMSQRKAQWYQNFKSKFKEQADAWAQHKKEFGSPATHKKCNKIGMQCPFKADAQLDYSGDFGFPKGDEYEQDTVTKAPKPFVKEDEQPKRAANPMAAAISARAASKPSFLGELSKKKSPASSSTPAKTSSGTTKPRTTSFTAMKAIPKKNATQKSVLKEIKKKTPEEIAQEKAAQAKKVAQAKYDAKRAARDDILETHYKKKSDDYLIDARAITQAMEDSMDDITALLEEWIDYVVRSGKKDLSEDAIEEEIWDFKDAVDPIGNVVEQYLERLGEVSPSTVECELAEDLYLCAVVFFNFIQWRMGELKQKDADLSKSIADVQSNLKKLVAKNGRKLKLFGIKAERTRDIPCAKKIMEEKTRLIKKQQEEQKAKAAAAKAPPKPAKKEAQPLSKYSDHKTRDSLSTSVHKRQSKPGTIERKMSFTTRTMEHQGKENLKWQLVHQVNDAQKMVRRLESAITAAGLTIPDDTIPYQEAEAKIAELSKRMAEISFQHPDYFTLEQEMTKYSAALMASDEYRRETERREREWEASVREKNREALKQIRRHMPVEVRKMTEAELAQKIPKAIARKFKRTNVLQLIRVNPNDVAKFHHSNFEGLSLSGMTLTERRALYEHLHAVGPQWFRQKSNEQIERKWLWFQSMKNKFREELRKSETLGAKYSAGQPDYSGNYGFPDGAVYEVMGHAKVDLSHSQKRAKELREQRKQGGR</sequence>
<feature type="compositionally biased region" description="Low complexity" evidence="1">
    <location>
        <begin position="323"/>
        <end position="336"/>
    </location>
</feature>
<accession>A0A9N8D9F1</accession>
<feature type="compositionally biased region" description="Basic and acidic residues" evidence="1">
    <location>
        <begin position="616"/>
        <end position="633"/>
    </location>
</feature>
<gene>
    <name evidence="2" type="ORF">SEMRO_47_G027640.1</name>
</gene>
<feature type="region of interest" description="Disordered" evidence="1">
    <location>
        <begin position="300"/>
        <end position="377"/>
    </location>
</feature>
<feature type="region of interest" description="Disordered" evidence="1">
    <location>
        <begin position="597"/>
        <end position="655"/>
    </location>
</feature>
<keyword evidence="3" id="KW-1185">Reference proteome</keyword>
<reference evidence="2" key="1">
    <citation type="submission" date="2020-06" db="EMBL/GenBank/DDBJ databases">
        <authorList>
            <consortium name="Plant Systems Biology data submission"/>
        </authorList>
    </citation>
    <scope>NUCLEOTIDE SEQUENCE</scope>
    <source>
        <strain evidence="2">D6</strain>
    </source>
</reference>
<evidence type="ECO:0000313" key="2">
    <source>
        <dbReference type="EMBL" id="CAB9498843.1"/>
    </source>
</evidence>
<dbReference type="AlphaFoldDB" id="A0A9N8D9F1"/>
<feature type="compositionally biased region" description="Low complexity" evidence="1">
    <location>
        <begin position="351"/>
        <end position="367"/>
    </location>
</feature>
<dbReference type="Proteomes" id="UP001153069">
    <property type="component" value="Unassembled WGS sequence"/>
</dbReference>
<comment type="caution">
    <text evidence="2">The sequence shown here is derived from an EMBL/GenBank/DDBJ whole genome shotgun (WGS) entry which is preliminary data.</text>
</comment>
<protein>
    <submittedName>
        <fullName evidence="2">Uncharacterized protein</fullName>
    </submittedName>
</protein>
<evidence type="ECO:0000256" key="1">
    <source>
        <dbReference type="SAM" id="MobiDB-lite"/>
    </source>
</evidence>
<proteinExistence type="predicted"/>
<dbReference type="OrthoDB" id="71118at2759"/>
<name>A0A9N8D9F1_9STRA</name>
<dbReference type="EMBL" id="CAICTM010000047">
    <property type="protein sequence ID" value="CAB9498843.1"/>
    <property type="molecule type" value="Genomic_DNA"/>
</dbReference>
<organism evidence="2 3">
    <name type="scientific">Seminavis robusta</name>
    <dbReference type="NCBI Taxonomy" id="568900"/>
    <lineage>
        <taxon>Eukaryota</taxon>
        <taxon>Sar</taxon>
        <taxon>Stramenopiles</taxon>
        <taxon>Ochrophyta</taxon>
        <taxon>Bacillariophyta</taxon>
        <taxon>Bacillariophyceae</taxon>
        <taxon>Bacillariophycidae</taxon>
        <taxon>Naviculales</taxon>
        <taxon>Naviculaceae</taxon>
        <taxon>Seminavis</taxon>
    </lineage>
</organism>